<evidence type="ECO:0000313" key="2">
    <source>
        <dbReference type="Proteomes" id="UP001305779"/>
    </source>
</evidence>
<comment type="caution">
    <text evidence="1">The sequence shown here is derived from an EMBL/GenBank/DDBJ whole genome shotgun (WGS) entry which is preliminary data.</text>
</comment>
<reference evidence="1 2" key="1">
    <citation type="journal article" date="2023" name="G3 (Bethesda)">
        <title>A chromosome-level genome assembly of Zasmidium syzygii isolated from banana leaves.</title>
        <authorList>
            <person name="van Westerhoven A.C."/>
            <person name="Mehrabi R."/>
            <person name="Talebi R."/>
            <person name="Steentjes M.B.F."/>
            <person name="Corcolon B."/>
            <person name="Chong P.A."/>
            <person name="Kema G.H.J."/>
            <person name="Seidl M.F."/>
        </authorList>
    </citation>
    <scope>NUCLEOTIDE SEQUENCE [LARGE SCALE GENOMIC DNA]</scope>
    <source>
        <strain evidence="1 2">P124</strain>
    </source>
</reference>
<dbReference type="PANTHER" id="PTHR37490">
    <property type="entry name" value="EXPRESSED PROTEIN"/>
    <property type="match status" value="1"/>
</dbReference>
<evidence type="ECO:0000313" key="1">
    <source>
        <dbReference type="EMBL" id="KAK4498753.1"/>
    </source>
</evidence>
<sequence length="369" mass="40931">MRRATRKCLGLANVGFFAGALCLVLFINLGSSSQNRVFDWHTVRYKSAARSVPEARGVCPGLARTTKPALVVSRVAADGDPTWLEPLKEKYHLCVYTVDGVRDKTSYHLQVPANRGHEAMVFLTFLADNYENIPAAGAVFVHGARYQWHNDSPDYDNLDLLTALNVSSALEPYGYHNLRCDWSASTCSAKESVPQRSLETVFKARLQPWDARAVSDVALADALVTLFGSGTKTEQVLLSRADAIRSQCCAQFVVSPQRIWRHSRAEYVALRQWLLDGGYGKGTAPLDDRVAGRIISYIWHILFMQDSLNNMSLDQLNAQACPSASECYCRLYGRCNLQGCTGGRCRGQYNLPPGFRLPVGFEKLQVVSP</sequence>
<dbReference type="EMBL" id="JAXOVC010000007">
    <property type="protein sequence ID" value="KAK4498753.1"/>
    <property type="molecule type" value="Genomic_DNA"/>
</dbReference>
<organism evidence="1 2">
    <name type="scientific">Zasmidium cellare</name>
    <name type="common">Wine cellar mold</name>
    <name type="synonym">Racodium cellare</name>
    <dbReference type="NCBI Taxonomy" id="395010"/>
    <lineage>
        <taxon>Eukaryota</taxon>
        <taxon>Fungi</taxon>
        <taxon>Dikarya</taxon>
        <taxon>Ascomycota</taxon>
        <taxon>Pezizomycotina</taxon>
        <taxon>Dothideomycetes</taxon>
        <taxon>Dothideomycetidae</taxon>
        <taxon>Mycosphaerellales</taxon>
        <taxon>Mycosphaerellaceae</taxon>
        <taxon>Zasmidium</taxon>
    </lineage>
</organism>
<accession>A0ABR0EC18</accession>
<gene>
    <name evidence="1" type="ORF">PRZ48_009263</name>
</gene>
<dbReference type="InterPro" id="IPR021838">
    <property type="entry name" value="DUF3431"/>
</dbReference>
<dbReference type="PANTHER" id="PTHR37490:SF3">
    <property type="entry name" value="DUF3431 DOMAIN CONTAINING PROTEIN"/>
    <property type="match status" value="1"/>
</dbReference>
<dbReference type="Proteomes" id="UP001305779">
    <property type="component" value="Unassembled WGS sequence"/>
</dbReference>
<dbReference type="Pfam" id="PF11913">
    <property type="entry name" value="DUF3431"/>
    <property type="match status" value="1"/>
</dbReference>
<name>A0ABR0EC18_ZASCE</name>
<proteinExistence type="predicted"/>
<protein>
    <submittedName>
        <fullName evidence="1">Uncharacterized protein</fullName>
    </submittedName>
</protein>
<keyword evidence="2" id="KW-1185">Reference proteome</keyword>